<dbReference type="RefSeq" id="WP_093506092.1">
    <property type="nucleotide sequence ID" value="NZ_BSSG01000008.1"/>
</dbReference>
<reference evidence="3" key="1">
    <citation type="submission" date="2016-10" db="EMBL/GenBank/DDBJ databases">
        <authorList>
            <person name="Varghese N."/>
            <person name="Submissions S."/>
        </authorList>
    </citation>
    <scope>NUCLEOTIDE SEQUENCE [LARGE SCALE GENOMIC DNA]</scope>
    <source>
        <strain evidence="3">JCM 2783</strain>
    </source>
</reference>
<dbReference type="Pfam" id="PF05145">
    <property type="entry name" value="AbrB"/>
    <property type="match status" value="1"/>
</dbReference>
<feature type="transmembrane region" description="Helical" evidence="1">
    <location>
        <begin position="311"/>
        <end position="331"/>
    </location>
</feature>
<dbReference type="PIRSF" id="PIRSF038991">
    <property type="entry name" value="Protein_AbrB"/>
    <property type="match status" value="1"/>
</dbReference>
<accession>A0A1I1XP51</accession>
<name>A0A1I1XP51_PSEOC</name>
<evidence type="ECO:0000313" key="3">
    <source>
        <dbReference type="Proteomes" id="UP000243950"/>
    </source>
</evidence>
<feature type="transmembrane region" description="Helical" evidence="1">
    <location>
        <begin position="232"/>
        <end position="250"/>
    </location>
</feature>
<dbReference type="Proteomes" id="UP000243950">
    <property type="component" value="Unassembled WGS sequence"/>
</dbReference>
<protein>
    <recommendedName>
        <fullName evidence="4">Ammonia monooxygenase</fullName>
    </recommendedName>
</protein>
<evidence type="ECO:0000313" key="2">
    <source>
        <dbReference type="EMBL" id="SFE08428.1"/>
    </source>
</evidence>
<feature type="transmembrane region" description="Helical" evidence="1">
    <location>
        <begin position="177"/>
        <end position="196"/>
    </location>
</feature>
<feature type="transmembrane region" description="Helical" evidence="1">
    <location>
        <begin position="88"/>
        <end position="106"/>
    </location>
</feature>
<evidence type="ECO:0008006" key="4">
    <source>
        <dbReference type="Google" id="ProtNLM"/>
    </source>
</evidence>
<dbReference type="PANTHER" id="PTHR38457:SF1">
    <property type="entry name" value="REGULATOR ABRB-RELATED"/>
    <property type="match status" value="1"/>
</dbReference>
<dbReference type="PANTHER" id="PTHR38457">
    <property type="entry name" value="REGULATOR ABRB-RELATED"/>
    <property type="match status" value="1"/>
</dbReference>
<organism evidence="2 3">
    <name type="scientific">Pseudomonas straminea</name>
    <dbReference type="NCBI Taxonomy" id="47882"/>
    <lineage>
        <taxon>Bacteria</taxon>
        <taxon>Pseudomonadati</taxon>
        <taxon>Pseudomonadota</taxon>
        <taxon>Gammaproteobacteria</taxon>
        <taxon>Pseudomonadales</taxon>
        <taxon>Pseudomonadaceae</taxon>
        <taxon>Phytopseudomonas</taxon>
    </lineage>
</organism>
<dbReference type="GO" id="GO:0016020">
    <property type="term" value="C:membrane"/>
    <property type="evidence" value="ECO:0007669"/>
    <property type="project" value="InterPro"/>
</dbReference>
<feature type="transmembrane region" description="Helical" evidence="1">
    <location>
        <begin position="63"/>
        <end position="82"/>
    </location>
</feature>
<feature type="transmembrane region" description="Helical" evidence="1">
    <location>
        <begin position="262"/>
        <end position="282"/>
    </location>
</feature>
<dbReference type="EMBL" id="FOMO01000008">
    <property type="protein sequence ID" value="SFE08428.1"/>
    <property type="molecule type" value="Genomic_DNA"/>
</dbReference>
<evidence type="ECO:0000256" key="1">
    <source>
        <dbReference type="SAM" id="Phobius"/>
    </source>
</evidence>
<keyword evidence="1" id="KW-1133">Transmembrane helix</keyword>
<dbReference type="AlphaFoldDB" id="A0A1I1XP51"/>
<gene>
    <name evidence="2" type="ORF">SAMN05216372_108104</name>
</gene>
<dbReference type="NCBIfam" id="TIGR03082">
    <property type="entry name" value="Gneg_AbrB_dup"/>
    <property type="match status" value="2"/>
</dbReference>
<feature type="transmembrane region" description="Helical" evidence="1">
    <location>
        <begin position="148"/>
        <end position="165"/>
    </location>
</feature>
<dbReference type="InterPro" id="IPR017516">
    <property type="entry name" value="AbrB_dup"/>
</dbReference>
<keyword evidence="1" id="KW-0812">Transmembrane</keyword>
<dbReference type="InterPro" id="IPR007820">
    <property type="entry name" value="AbrB_fam"/>
</dbReference>
<proteinExistence type="predicted"/>
<keyword evidence="1" id="KW-0472">Membrane</keyword>
<feature type="transmembrane region" description="Helical" evidence="1">
    <location>
        <begin position="203"/>
        <end position="220"/>
    </location>
</feature>
<sequence>MFKTHWSNHLGTPLVGALGAVIATYIGWPLPWMIGSLVAVILVRCFSTWQLQPLPGGRKVGQWIIGIGIGLHFTPALVAQIGGHLLPIIVGALITVLSSIAGVWFMRRTGESMATAYFSSMPGGSGEMVNLGARNGAELTRVAAAQSLRVVAVVLLVPAVFKFLLGDGEAHHHTVHVDWPWLALILPVAGLAGWLLQLYRQPNPWLFGPLLVSAAASIGFDLNNTLPAGASQVGQLMIGSALGCFFNRAFFRYAPSFLARTLLTTLVMMVVAFVGAVLVSWASGLDVQSLTLGMMPGGIAEMSLTAETLQLAVPLVTAMQVVRLFLVLFLAEPIFRRWLQSDSPQLRRA</sequence>
<dbReference type="GO" id="GO:0010468">
    <property type="term" value="P:regulation of gene expression"/>
    <property type="evidence" value="ECO:0007669"/>
    <property type="project" value="InterPro"/>
</dbReference>
<keyword evidence="3" id="KW-1185">Reference proteome</keyword>